<dbReference type="Proteomes" id="UP000239550">
    <property type="component" value="Unassembled WGS sequence"/>
</dbReference>
<evidence type="ECO:0000313" key="1">
    <source>
        <dbReference type="EMBL" id="PQQ23338.1"/>
    </source>
</evidence>
<name>A0A2S8PWH5_9GAMM</name>
<evidence type="ECO:0000313" key="2">
    <source>
        <dbReference type="Proteomes" id="UP000239550"/>
    </source>
</evidence>
<organism evidence="1 2">
    <name type="scientific">Photorhabdus hindustanensis</name>
    <dbReference type="NCBI Taxonomy" id="2918802"/>
    <lineage>
        <taxon>Bacteria</taxon>
        <taxon>Pseudomonadati</taxon>
        <taxon>Pseudomonadota</taxon>
        <taxon>Gammaproteobacteria</taxon>
        <taxon>Enterobacterales</taxon>
        <taxon>Morganellaceae</taxon>
        <taxon>Photorhabdus</taxon>
    </lineage>
</organism>
<accession>A0A2S8PWH5</accession>
<gene>
    <name evidence="1" type="ORF">C6H66_19570</name>
</gene>
<keyword evidence="2" id="KW-1185">Reference proteome</keyword>
<reference evidence="1 2" key="1">
    <citation type="submission" date="2018-02" db="EMBL/GenBank/DDBJ databases">
        <title>Five New Genomes of Indian Photorhabdus Isolates TSA.</title>
        <authorList>
            <person name="Dubay B."/>
            <person name="Somvanshi V.S."/>
        </authorList>
    </citation>
    <scope>NUCLEOTIDE SEQUENCE [LARGE SCALE GENOMIC DNA]</scope>
    <source>
        <strain evidence="1 2">H1</strain>
    </source>
</reference>
<dbReference type="EMBL" id="PUWT01000059">
    <property type="protein sequence ID" value="PQQ23338.1"/>
    <property type="molecule type" value="Genomic_DNA"/>
</dbReference>
<protein>
    <submittedName>
        <fullName evidence="1">Type II toxin-antitoxin system antitoxin, RelB/DinJ family</fullName>
    </submittedName>
</protein>
<proteinExistence type="predicted"/>
<comment type="caution">
    <text evidence="1">The sequence shown here is derived from an EMBL/GenBank/DDBJ whole genome shotgun (WGS) entry which is preliminary data.</text>
</comment>
<sequence length="51" mass="5592">MVINRLAAEGRLPDGLLQPNSETLQAIHDLENGIGVHRANTLDELKSDLGW</sequence>
<dbReference type="RefSeq" id="WP_052739485.1">
    <property type="nucleotide sequence ID" value="NZ_CAWNTA010000126.1"/>
</dbReference>
<dbReference type="AlphaFoldDB" id="A0A2S8PWH5"/>